<name>A0A5C7HYG5_9ROSI</name>
<accession>A0A5C7HYG5</accession>
<dbReference type="AlphaFoldDB" id="A0A5C7HYG5"/>
<protein>
    <submittedName>
        <fullName evidence="1">Uncharacterized protein</fullName>
    </submittedName>
</protein>
<evidence type="ECO:0000313" key="1">
    <source>
        <dbReference type="EMBL" id="TXG62193.1"/>
    </source>
</evidence>
<evidence type="ECO:0000313" key="2">
    <source>
        <dbReference type="Proteomes" id="UP000323000"/>
    </source>
</evidence>
<sequence>MFNGSLSFGDSFDLSEIRCVQLSQILITDSFSNNLQSLILPACLIVEANRVLPIRSSALRVANVPILVKGQFISGGAPSGH</sequence>
<proteinExistence type="predicted"/>
<comment type="caution">
    <text evidence="1">The sequence shown here is derived from an EMBL/GenBank/DDBJ whole genome shotgun (WGS) entry which is preliminary data.</text>
</comment>
<dbReference type="Proteomes" id="UP000323000">
    <property type="component" value="Chromosome 5"/>
</dbReference>
<organism evidence="1 2">
    <name type="scientific">Acer yangbiense</name>
    <dbReference type="NCBI Taxonomy" id="1000413"/>
    <lineage>
        <taxon>Eukaryota</taxon>
        <taxon>Viridiplantae</taxon>
        <taxon>Streptophyta</taxon>
        <taxon>Embryophyta</taxon>
        <taxon>Tracheophyta</taxon>
        <taxon>Spermatophyta</taxon>
        <taxon>Magnoliopsida</taxon>
        <taxon>eudicotyledons</taxon>
        <taxon>Gunneridae</taxon>
        <taxon>Pentapetalae</taxon>
        <taxon>rosids</taxon>
        <taxon>malvids</taxon>
        <taxon>Sapindales</taxon>
        <taxon>Sapindaceae</taxon>
        <taxon>Hippocastanoideae</taxon>
        <taxon>Acereae</taxon>
        <taxon>Acer</taxon>
    </lineage>
</organism>
<keyword evidence="2" id="KW-1185">Reference proteome</keyword>
<gene>
    <name evidence="1" type="ORF">EZV62_013556</name>
</gene>
<reference evidence="2" key="1">
    <citation type="journal article" date="2019" name="Gigascience">
        <title>De novo genome assembly of the endangered Acer yangbiense, a plant species with extremely small populations endemic to Yunnan Province, China.</title>
        <authorList>
            <person name="Yang J."/>
            <person name="Wariss H.M."/>
            <person name="Tao L."/>
            <person name="Zhang R."/>
            <person name="Yun Q."/>
            <person name="Hollingsworth P."/>
            <person name="Dao Z."/>
            <person name="Luo G."/>
            <person name="Guo H."/>
            <person name="Ma Y."/>
            <person name="Sun W."/>
        </authorList>
    </citation>
    <scope>NUCLEOTIDE SEQUENCE [LARGE SCALE GENOMIC DNA]</scope>
    <source>
        <strain evidence="2">cv. Malutang</strain>
    </source>
</reference>
<dbReference type="EMBL" id="VAHF01000005">
    <property type="protein sequence ID" value="TXG62193.1"/>
    <property type="molecule type" value="Genomic_DNA"/>
</dbReference>